<dbReference type="InterPro" id="IPR000742">
    <property type="entry name" value="EGF"/>
</dbReference>
<dbReference type="EMBL" id="JAIWYP010000015">
    <property type="protein sequence ID" value="KAH3705633.1"/>
    <property type="molecule type" value="Genomic_DNA"/>
</dbReference>
<evidence type="ECO:0000259" key="1">
    <source>
        <dbReference type="SMART" id="SM00181"/>
    </source>
</evidence>
<accession>A0A9D4BRZ5</accession>
<gene>
    <name evidence="2" type="ORF">DPMN_080710</name>
</gene>
<organism evidence="2 3">
    <name type="scientific">Dreissena polymorpha</name>
    <name type="common">Zebra mussel</name>
    <name type="synonym">Mytilus polymorpha</name>
    <dbReference type="NCBI Taxonomy" id="45954"/>
    <lineage>
        <taxon>Eukaryota</taxon>
        <taxon>Metazoa</taxon>
        <taxon>Spiralia</taxon>
        <taxon>Lophotrochozoa</taxon>
        <taxon>Mollusca</taxon>
        <taxon>Bivalvia</taxon>
        <taxon>Autobranchia</taxon>
        <taxon>Heteroconchia</taxon>
        <taxon>Euheterodonta</taxon>
        <taxon>Imparidentia</taxon>
        <taxon>Neoheterodontei</taxon>
        <taxon>Myida</taxon>
        <taxon>Dreissenoidea</taxon>
        <taxon>Dreissenidae</taxon>
        <taxon>Dreissena</taxon>
    </lineage>
</organism>
<keyword evidence="3" id="KW-1185">Reference proteome</keyword>
<dbReference type="SMART" id="SM00181">
    <property type="entry name" value="EGF"/>
    <property type="match status" value="7"/>
</dbReference>
<reference evidence="2" key="1">
    <citation type="journal article" date="2019" name="bioRxiv">
        <title>The Genome of the Zebra Mussel, Dreissena polymorpha: A Resource for Invasive Species Research.</title>
        <authorList>
            <person name="McCartney M.A."/>
            <person name="Auch B."/>
            <person name="Kono T."/>
            <person name="Mallez S."/>
            <person name="Zhang Y."/>
            <person name="Obille A."/>
            <person name="Becker A."/>
            <person name="Abrahante J.E."/>
            <person name="Garbe J."/>
            <person name="Badalamenti J.P."/>
            <person name="Herman A."/>
            <person name="Mangelson H."/>
            <person name="Liachko I."/>
            <person name="Sullivan S."/>
            <person name="Sone E.D."/>
            <person name="Koren S."/>
            <person name="Silverstein K.A.T."/>
            <person name="Beckman K.B."/>
            <person name="Gohl D.M."/>
        </authorList>
    </citation>
    <scope>NUCLEOTIDE SEQUENCE</scope>
    <source>
        <strain evidence="2">Duluth1</strain>
        <tissue evidence="2">Whole animal</tissue>
    </source>
</reference>
<dbReference type="SUPFAM" id="SSF57184">
    <property type="entry name" value="Growth factor receptor domain"/>
    <property type="match status" value="2"/>
</dbReference>
<feature type="domain" description="EGF-like" evidence="1">
    <location>
        <begin position="107"/>
        <end position="136"/>
    </location>
</feature>
<feature type="domain" description="EGF-like" evidence="1">
    <location>
        <begin position="298"/>
        <end position="328"/>
    </location>
</feature>
<dbReference type="AlphaFoldDB" id="A0A9D4BRZ5"/>
<comment type="caution">
    <text evidence="2">The sequence shown here is derived from an EMBL/GenBank/DDBJ whole genome shotgun (WGS) entry which is preliminary data.</text>
</comment>
<name>A0A9D4BRZ5_DREPO</name>
<dbReference type="Proteomes" id="UP000828390">
    <property type="component" value="Unassembled WGS sequence"/>
</dbReference>
<feature type="domain" description="EGF-like" evidence="1">
    <location>
        <begin position="196"/>
        <end position="233"/>
    </location>
</feature>
<reference evidence="2" key="2">
    <citation type="submission" date="2020-11" db="EMBL/GenBank/DDBJ databases">
        <authorList>
            <person name="McCartney M.A."/>
            <person name="Auch B."/>
            <person name="Kono T."/>
            <person name="Mallez S."/>
            <person name="Becker A."/>
            <person name="Gohl D.M."/>
            <person name="Silverstein K.A.T."/>
            <person name="Koren S."/>
            <person name="Bechman K.B."/>
            <person name="Herman A."/>
            <person name="Abrahante J.E."/>
            <person name="Garbe J."/>
        </authorList>
    </citation>
    <scope>NUCLEOTIDE SEQUENCE</scope>
    <source>
        <strain evidence="2">Duluth1</strain>
        <tissue evidence="2">Whole animal</tissue>
    </source>
</reference>
<dbReference type="InterPro" id="IPR009030">
    <property type="entry name" value="Growth_fac_rcpt_cys_sf"/>
</dbReference>
<sequence length="371" mass="40086">MDCSANCSEGCVDKVCRRHDAMCTRGCKQGYSGEHCCLPGIFGWSCELQCPINCNTCTSMNYCQSCKDGLYGSTCKETCPVNCKTCISQRYCTECKNGYTGTTCHIHCPENCLTCNNVGKCVRCKDGFSRPDTECQCLNTMCASSECMSCANSTYYADGSSCCPCNNNCKHGSCIAADQCTYGCEDGLFGPKCEFQCTQIDTKCSVCIGNNIKSSVCNTCTNGYYPDTNHTCVQCSKLCVEGHCNGNYGHCKKGCTDGYWNTMCDRSCIEKCTVCNQNSGDCLTCSSTDVFGAKCDVPCSNTCINASCHMNGTCKSGCISDYYGPSCKQCPTNCARRDNGTRCLRATGLCLYGCNEGFEGEGCVEGENSYH</sequence>
<feature type="domain" description="EGF-like" evidence="1">
    <location>
        <begin position="2"/>
        <end position="47"/>
    </location>
</feature>
<proteinExistence type="predicted"/>
<evidence type="ECO:0000313" key="3">
    <source>
        <dbReference type="Proteomes" id="UP000828390"/>
    </source>
</evidence>
<protein>
    <recommendedName>
        <fullName evidence="1">EGF-like domain-containing protein</fullName>
    </recommendedName>
</protein>
<feature type="domain" description="EGF-like" evidence="1">
    <location>
        <begin position="164"/>
        <end position="194"/>
    </location>
</feature>
<feature type="domain" description="EGF-like" evidence="1">
    <location>
        <begin position="78"/>
        <end position="105"/>
    </location>
</feature>
<feature type="domain" description="EGF-like" evidence="1">
    <location>
        <begin position="49"/>
        <end position="76"/>
    </location>
</feature>
<evidence type="ECO:0000313" key="2">
    <source>
        <dbReference type="EMBL" id="KAH3705633.1"/>
    </source>
</evidence>